<dbReference type="GO" id="GO:0016020">
    <property type="term" value="C:membrane"/>
    <property type="evidence" value="ECO:0007669"/>
    <property type="project" value="UniProtKB-SubCell"/>
</dbReference>
<comment type="subcellular location">
    <subcellularLocation>
        <location evidence="1">Membrane</location>
        <topology evidence="1">Multi-pass membrane protein</topology>
    </subcellularLocation>
</comment>
<comment type="caution">
    <text evidence="8">The sequence shown here is derived from an EMBL/GenBank/DDBJ whole genome shotgun (WGS) entry which is preliminary data.</text>
</comment>
<feature type="domain" description="TMEM181 GOLD" evidence="7">
    <location>
        <begin position="70"/>
        <end position="180"/>
    </location>
</feature>
<keyword evidence="9" id="KW-1185">Reference proteome</keyword>
<evidence type="ECO:0000256" key="4">
    <source>
        <dbReference type="ARBA" id="ARBA00023136"/>
    </source>
</evidence>
<dbReference type="GO" id="GO:0015643">
    <property type="term" value="F:toxic substance binding"/>
    <property type="evidence" value="ECO:0007669"/>
    <property type="project" value="InterPro"/>
</dbReference>
<feature type="transmembrane region" description="Helical" evidence="5">
    <location>
        <begin position="331"/>
        <end position="355"/>
    </location>
</feature>
<evidence type="ECO:0000256" key="2">
    <source>
        <dbReference type="ARBA" id="ARBA00022692"/>
    </source>
</evidence>
<dbReference type="OrthoDB" id="28186at2759"/>
<organism evidence="8 9">
    <name type="scientific">Bugula neritina</name>
    <name type="common">Brown bryozoan</name>
    <name type="synonym">Sertularia neritina</name>
    <dbReference type="NCBI Taxonomy" id="10212"/>
    <lineage>
        <taxon>Eukaryota</taxon>
        <taxon>Metazoa</taxon>
        <taxon>Spiralia</taxon>
        <taxon>Lophotrochozoa</taxon>
        <taxon>Bryozoa</taxon>
        <taxon>Gymnolaemata</taxon>
        <taxon>Cheilostomatida</taxon>
        <taxon>Flustrina</taxon>
        <taxon>Buguloidea</taxon>
        <taxon>Bugulidae</taxon>
        <taxon>Bugula</taxon>
    </lineage>
</organism>
<dbReference type="PANTHER" id="PTHR31918">
    <property type="entry name" value="TRANSMEMBRANE PROTEIN 181"/>
    <property type="match status" value="1"/>
</dbReference>
<name>A0A7J7K7G0_BUGNE</name>
<feature type="transmembrane region" description="Helical" evidence="5">
    <location>
        <begin position="367"/>
        <end position="389"/>
    </location>
</feature>
<proteinExistence type="predicted"/>
<accession>A0A7J7K7G0</accession>
<evidence type="ECO:0000256" key="3">
    <source>
        <dbReference type="ARBA" id="ARBA00022989"/>
    </source>
</evidence>
<reference evidence="8" key="1">
    <citation type="submission" date="2020-06" db="EMBL/GenBank/DDBJ databases">
        <title>Draft genome of Bugula neritina, a colonial animal packing powerful symbionts and potential medicines.</title>
        <authorList>
            <person name="Rayko M."/>
        </authorList>
    </citation>
    <scope>NUCLEOTIDE SEQUENCE [LARGE SCALE GENOMIC DNA]</scope>
    <source>
        <strain evidence="8">Kwan_BN1</strain>
    </source>
</reference>
<keyword evidence="3 5" id="KW-1133">Transmembrane helix</keyword>
<dbReference type="Pfam" id="PF06664">
    <property type="entry name" value="WLS-like_TM"/>
    <property type="match status" value="1"/>
</dbReference>
<dbReference type="InterPro" id="IPR040416">
    <property type="entry name" value="TMEM181"/>
</dbReference>
<feature type="transmembrane region" description="Helical" evidence="5">
    <location>
        <begin position="227"/>
        <end position="250"/>
    </location>
</feature>
<feature type="transmembrane region" description="Helical" evidence="5">
    <location>
        <begin position="409"/>
        <end position="431"/>
    </location>
</feature>
<feature type="transmembrane region" description="Helical" evidence="5">
    <location>
        <begin position="189"/>
        <end position="206"/>
    </location>
</feature>
<dbReference type="PANTHER" id="PTHR31918:SF1">
    <property type="entry name" value="TRANSMEMBRANE PROTEIN 181"/>
    <property type="match status" value="1"/>
</dbReference>
<feature type="domain" description="Wntless-like transmembrane" evidence="6">
    <location>
        <begin position="182"/>
        <end position="434"/>
    </location>
</feature>
<dbReference type="InterPro" id="IPR047843">
    <property type="entry name" value="WLS-like_TM"/>
</dbReference>
<protein>
    <submittedName>
        <fullName evidence="8">TMEM181</fullName>
    </submittedName>
</protein>
<evidence type="ECO:0000256" key="5">
    <source>
        <dbReference type="SAM" id="Phobius"/>
    </source>
</evidence>
<gene>
    <name evidence="8" type="ORF">EB796_007806</name>
</gene>
<dbReference type="Proteomes" id="UP000593567">
    <property type="component" value="Unassembled WGS sequence"/>
</dbReference>
<feature type="transmembrane region" description="Helical" evidence="5">
    <location>
        <begin position="256"/>
        <end position="277"/>
    </location>
</feature>
<dbReference type="Pfam" id="PF21885">
    <property type="entry name" value="TMEM181_GOLD"/>
    <property type="match status" value="1"/>
</dbReference>
<evidence type="ECO:0000259" key="7">
    <source>
        <dbReference type="Pfam" id="PF21885"/>
    </source>
</evidence>
<dbReference type="AlphaFoldDB" id="A0A7J7K7G0"/>
<keyword evidence="2 5" id="KW-0812">Transmembrane</keyword>
<evidence type="ECO:0000256" key="1">
    <source>
        <dbReference type="ARBA" id="ARBA00004141"/>
    </source>
</evidence>
<evidence type="ECO:0000313" key="8">
    <source>
        <dbReference type="EMBL" id="KAF6033884.1"/>
    </source>
</evidence>
<feature type="transmembrane region" description="Helical" evidence="5">
    <location>
        <begin position="289"/>
        <end position="311"/>
    </location>
</feature>
<dbReference type="EMBL" id="VXIV02001211">
    <property type="protein sequence ID" value="KAF6033884.1"/>
    <property type="molecule type" value="Genomic_DNA"/>
</dbReference>
<dbReference type="InterPro" id="IPR054077">
    <property type="entry name" value="TMEM181_GOLD"/>
</dbReference>
<evidence type="ECO:0000259" key="6">
    <source>
        <dbReference type="Pfam" id="PF06664"/>
    </source>
</evidence>
<evidence type="ECO:0000313" key="9">
    <source>
        <dbReference type="Proteomes" id="UP000593567"/>
    </source>
</evidence>
<sequence length="487" mass="55928">MPREIEAGVQMKLYTLTKRRLAMVFVMFMSFFIISVTAGLAAPDVIYTDSHNVKLIKNEYGSLVLSVNTSPILTPLNQQLWLLATPVLVNKDSNDTVDIAVTPQINFFHVDSEGHEQSELSGPPLSHRRQLTCTSEKCDSLLLLHLGYINHSEYKVTVKLDNTDEVTNLFESITLEFKTYKSAFTQVEIWFRTVFLALTFIFTIWYTRSLKPYHWDDWSIEQKWVMILLPLLLLYNNPLFPLAFIVASFAPFMVDGIFQATFLATLLLYYLCIYHSIREVKRSFVRFYLPKILLVCLIWLIAVVLSTWQAVNERTDPTYNYRVDTVNFMGLKVVLFVLAALYTLFLFYLFITAFIELRNVAYFGLRLRFAAVYMVVIFSVSLAILILRFGTQILDESFVSEISTRYGSAAEFLSLYGLMNFSLYAMAYVYSPSKNALSESRFPDNPAVSMLNESDSESDSDILYGRSKDEKIDYSVNFMGNLDADSD</sequence>
<feature type="transmembrane region" description="Helical" evidence="5">
    <location>
        <begin position="21"/>
        <end position="42"/>
    </location>
</feature>
<keyword evidence="4 5" id="KW-0472">Membrane</keyword>